<evidence type="ECO:0000313" key="2">
    <source>
        <dbReference type="EMBL" id="KAG7627159.1"/>
    </source>
</evidence>
<evidence type="ECO:0000256" key="1">
    <source>
        <dbReference type="SAM" id="MobiDB-lite"/>
    </source>
</evidence>
<feature type="non-terminal residue" evidence="2">
    <location>
        <position position="1"/>
    </location>
</feature>
<feature type="region of interest" description="Disordered" evidence="1">
    <location>
        <begin position="1"/>
        <end position="86"/>
    </location>
</feature>
<dbReference type="AlphaFoldDB" id="A0A8T2EUL1"/>
<feature type="compositionally biased region" description="Pro residues" evidence="1">
    <location>
        <begin position="67"/>
        <end position="78"/>
    </location>
</feature>
<protein>
    <submittedName>
        <fullName evidence="2">Uncharacterized protein</fullName>
    </submittedName>
</protein>
<dbReference type="Proteomes" id="UP000694240">
    <property type="component" value="Chromosome 3"/>
</dbReference>
<organism evidence="2 3">
    <name type="scientific">Arabidopsis thaliana x Arabidopsis arenosa</name>
    <dbReference type="NCBI Taxonomy" id="1240361"/>
    <lineage>
        <taxon>Eukaryota</taxon>
        <taxon>Viridiplantae</taxon>
        <taxon>Streptophyta</taxon>
        <taxon>Embryophyta</taxon>
        <taxon>Tracheophyta</taxon>
        <taxon>Spermatophyta</taxon>
        <taxon>Magnoliopsida</taxon>
        <taxon>eudicotyledons</taxon>
        <taxon>Gunneridae</taxon>
        <taxon>Pentapetalae</taxon>
        <taxon>rosids</taxon>
        <taxon>malvids</taxon>
        <taxon>Brassicales</taxon>
        <taxon>Brassicaceae</taxon>
        <taxon>Camelineae</taxon>
        <taxon>Arabidopsis</taxon>
    </lineage>
</organism>
<reference evidence="2 3" key="1">
    <citation type="submission" date="2020-12" db="EMBL/GenBank/DDBJ databases">
        <title>Concerted genomic and epigenomic changes stabilize Arabidopsis allopolyploids.</title>
        <authorList>
            <person name="Chen Z."/>
        </authorList>
    </citation>
    <scope>NUCLEOTIDE SEQUENCE [LARGE SCALE GENOMIC DNA]</scope>
    <source>
        <strain evidence="2">Allo738</strain>
        <tissue evidence="2">Leaf</tissue>
    </source>
</reference>
<name>A0A8T2EUL1_9BRAS</name>
<dbReference type="EMBL" id="JAEFBK010000003">
    <property type="protein sequence ID" value="KAG7627159.1"/>
    <property type="molecule type" value="Genomic_DNA"/>
</dbReference>
<keyword evidence="3" id="KW-1185">Reference proteome</keyword>
<sequence length="86" mass="9129">MAPLRKRGRVTNQRANRVDDAPAKGQAQPPIQGIRGMFEELINRIPQAAPAPAPAAQPPQENVLPQQPQPPPPPPPLPAQMAGPAI</sequence>
<comment type="caution">
    <text evidence="2">The sequence shown here is derived from an EMBL/GenBank/DDBJ whole genome shotgun (WGS) entry which is preliminary data.</text>
</comment>
<accession>A0A8T2EUL1</accession>
<gene>
    <name evidence="2" type="ORF">ISN45_At03g034030</name>
</gene>
<proteinExistence type="predicted"/>
<evidence type="ECO:0000313" key="3">
    <source>
        <dbReference type="Proteomes" id="UP000694240"/>
    </source>
</evidence>